<name>A0A8J3T790_9ACTN</name>
<organism evidence="2 3">
    <name type="scientific">Planosporangium mesophilum</name>
    <dbReference type="NCBI Taxonomy" id="689768"/>
    <lineage>
        <taxon>Bacteria</taxon>
        <taxon>Bacillati</taxon>
        <taxon>Actinomycetota</taxon>
        <taxon>Actinomycetes</taxon>
        <taxon>Micromonosporales</taxon>
        <taxon>Micromonosporaceae</taxon>
        <taxon>Planosporangium</taxon>
    </lineage>
</organism>
<dbReference type="PROSITE" id="PS50801">
    <property type="entry name" value="STAS"/>
    <property type="match status" value="1"/>
</dbReference>
<comment type="caution">
    <text evidence="2">The sequence shown here is derived from an EMBL/GenBank/DDBJ whole genome shotgun (WGS) entry which is preliminary data.</text>
</comment>
<feature type="domain" description="STAS" evidence="1">
    <location>
        <begin position="2"/>
        <end position="90"/>
    </location>
</feature>
<dbReference type="Gene3D" id="3.30.750.24">
    <property type="entry name" value="STAS domain"/>
    <property type="match status" value="1"/>
</dbReference>
<dbReference type="SUPFAM" id="SSF52091">
    <property type="entry name" value="SpoIIaa-like"/>
    <property type="match status" value="1"/>
</dbReference>
<reference evidence="2" key="1">
    <citation type="submission" date="2021-01" db="EMBL/GenBank/DDBJ databases">
        <title>Whole genome shotgun sequence of Planosporangium mesophilum NBRC 109066.</title>
        <authorList>
            <person name="Komaki H."/>
            <person name="Tamura T."/>
        </authorList>
    </citation>
    <scope>NUCLEOTIDE SEQUENCE</scope>
    <source>
        <strain evidence="2">NBRC 109066</strain>
    </source>
</reference>
<dbReference type="InterPro" id="IPR058548">
    <property type="entry name" value="MlaB-like_STAS"/>
</dbReference>
<dbReference type="RefSeq" id="WP_168113081.1">
    <property type="nucleotide sequence ID" value="NZ_BOON01000002.1"/>
</dbReference>
<evidence type="ECO:0000313" key="2">
    <source>
        <dbReference type="EMBL" id="GII20642.1"/>
    </source>
</evidence>
<evidence type="ECO:0000259" key="1">
    <source>
        <dbReference type="PROSITE" id="PS50801"/>
    </source>
</evidence>
<gene>
    <name evidence="2" type="ORF">Pme01_02390</name>
</gene>
<protein>
    <recommendedName>
        <fullName evidence="1">STAS domain-containing protein</fullName>
    </recommendedName>
</protein>
<proteinExistence type="predicted"/>
<dbReference type="Proteomes" id="UP000599074">
    <property type="component" value="Unassembled WGS sequence"/>
</dbReference>
<accession>A0A8J3T790</accession>
<keyword evidence="3" id="KW-1185">Reference proteome</keyword>
<dbReference type="AlphaFoldDB" id="A0A8J3T790"/>
<evidence type="ECO:0000313" key="3">
    <source>
        <dbReference type="Proteomes" id="UP000599074"/>
    </source>
</evidence>
<dbReference type="EMBL" id="BOON01000002">
    <property type="protein sequence ID" value="GII20642.1"/>
    <property type="molecule type" value="Genomic_DNA"/>
</dbReference>
<dbReference type="Pfam" id="PF13466">
    <property type="entry name" value="STAS_2"/>
    <property type="match status" value="1"/>
</dbReference>
<dbReference type="InterPro" id="IPR036513">
    <property type="entry name" value="STAS_dom_sf"/>
</dbReference>
<dbReference type="InterPro" id="IPR002645">
    <property type="entry name" value="STAS_dom"/>
</dbReference>
<sequence>MNSFVVVRLDGTALVWTDWTLNGAVAPELYRVLQELLDAGTRPVVVDLVEVPSIDNSAVAVLAAAAVRAGQLGFGLELRLPGGHAMAVRDAGQLRSALMLAYPTAA</sequence>